<dbReference type="EMBL" id="ABEU02000006">
    <property type="protein sequence ID" value="PNR52509.1"/>
    <property type="molecule type" value="Genomic_DNA"/>
</dbReference>
<evidence type="ECO:0000313" key="1">
    <source>
        <dbReference type="EMBL" id="PNR52509.1"/>
    </source>
</evidence>
<dbReference type="PaxDb" id="3218-PP1S177_49V6.1"/>
<protein>
    <submittedName>
        <fullName evidence="1 2">Uncharacterized protein</fullName>
    </submittedName>
</protein>
<evidence type="ECO:0000313" key="3">
    <source>
        <dbReference type="Proteomes" id="UP000006727"/>
    </source>
</evidence>
<dbReference type="STRING" id="3218.A0A2K1KFH6"/>
<reference evidence="1 3" key="2">
    <citation type="journal article" date="2018" name="Plant J.">
        <title>The Physcomitrella patens chromosome-scale assembly reveals moss genome structure and evolution.</title>
        <authorList>
            <person name="Lang D."/>
            <person name="Ullrich K.K."/>
            <person name="Murat F."/>
            <person name="Fuchs J."/>
            <person name="Jenkins J."/>
            <person name="Haas F.B."/>
            <person name="Piednoel M."/>
            <person name="Gundlach H."/>
            <person name="Van Bel M."/>
            <person name="Meyberg R."/>
            <person name="Vives C."/>
            <person name="Morata J."/>
            <person name="Symeonidi A."/>
            <person name="Hiss M."/>
            <person name="Muchero W."/>
            <person name="Kamisugi Y."/>
            <person name="Saleh O."/>
            <person name="Blanc G."/>
            <person name="Decker E.L."/>
            <person name="van Gessel N."/>
            <person name="Grimwood J."/>
            <person name="Hayes R.D."/>
            <person name="Graham S.W."/>
            <person name="Gunter L.E."/>
            <person name="McDaniel S.F."/>
            <person name="Hoernstein S.N.W."/>
            <person name="Larsson A."/>
            <person name="Li F.W."/>
            <person name="Perroud P.F."/>
            <person name="Phillips J."/>
            <person name="Ranjan P."/>
            <person name="Rokshar D.S."/>
            <person name="Rothfels C.J."/>
            <person name="Schneider L."/>
            <person name="Shu S."/>
            <person name="Stevenson D.W."/>
            <person name="Thummler F."/>
            <person name="Tillich M."/>
            <person name="Villarreal Aguilar J.C."/>
            <person name="Widiez T."/>
            <person name="Wong G.K."/>
            <person name="Wymore A."/>
            <person name="Zhang Y."/>
            <person name="Zimmer A.D."/>
            <person name="Quatrano R.S."/>
            <person name="Mayer K.F.X."/>
            <person name="Goodstein D."/>
            <person name="Casacuberta J.M."/>
            <person name="Vandepoele K."/>
            <person name="Reski R."/>
            <person name="Cuming A.C."/>
            <person name="Tuskan G.A."/>
            <person name="Maumus F."/>
            <person name="Salse J."/>
            <person name="Schmutz J."/>
            <person name="Rensing S.A."/>
        </authorList>
    </citation>
    <scope>NUCLEOTIDE SEQUENCE [LARGE SCALE GENOMIC DNA]</scope>
    <source>
        <strain evidence="2 3">cv. Gransden 2004</strain>
    </source>
</reference>
<name>A0A2K1KFH6_PHYPA</name>
<dbReference type="InParanoid" id="A0A2K1KFH6"/>
<dbReference type="InterPro" id="IPR051030">
    <property type="entry name" value="Vitamin_B12-ABC_binding"/>
</dbReference>
<gene>
    <name evidence="1" type="ORF">PHYPA_008883</name>
</gene>
<dbReference type="Proteomes" id="UP000006727">
    <property type="component" value="Chromosome 6"/>
</dbReference>
<accession>A0A2K1KFH6</accession>
<proteinExistence type="predicted"/>
<dbReference type="EnsemblPlants" id="Pp3c6_12860V3.1">
    <property type="protein sequence ID" value="Pp3c6_12860V3.1"/>
    <property type="gene ID" value="Pp3c6_12860"/>
</dbReference>
<dbReference type="SUPFAM" id="SSF53807">
    <property type="entry name" value="Helical backbone' metal receptor"/>
    <property type="match status" value="1"/>
</dbReference>
<dbReference type="PANTHER" id="PTHR42860">
    <property type="entry name" value="VITAMIN B12-BINDING PROTEIN"/>
    <property type="match status" value="1"/>
</dbReference>
<dbReference type="PANTHER" id="PTHR42860:SF1">
    <property type="entry name" value="VITAMIN B12-BINDING PROTEIN"/>
    <property type="match status" value="1"/>
</dbReference>
<organism evidence="1">
    <name type="scientific">Physcomitrium patens</name>
    <name type="common">Spreading-leaved earth moss</name>
    <name type="synonym">Physcomitrella patens</name>
    <dbReference type="NCBI Taxonomy" id="3218"/>
    <lineage>
        <taxon>Eukaryota</taxon>
        <taxon>Viridiplantae</taxon>
        <taxon>Streptophyta</taxon>
        <taxon>Embryophyta</taxon>
        <taxon>Bryophyta</taxon>
        <taxon>Bryophytina</taxon>
        <taxon>Bryopsida</taxon>
        <taxon>Funariidae</taxon>
        <taxon>Funariales</taxon>
        <taxon>Funariaceae</taxon>
        <taxon>Physcomitrium</taxon>
    </lineage>
</organism>
<keyword evidence="3" id="KW-1185">Reference proteome</keyword>
<dbReference type="Gene3D" id="3.40.50.1980">
    <property type="entry name" value="Nitrogenase molybdenum iron protein domain"/>
    <property type="match status" value="2"/>
</dbReference>
<dbReference type="Gramene" id="Pp3c6_12860V3.1">
    <property type="protein sequence ID" value="Pp3c6_12860V3.1"/>
    <property type="gene ID" value="Pp3c6_12860"/>
</dbReference>
<dbReference type="AlphaFoldDB" id="A0A2K1KFH6"/>
<sequence>MLSDHGWRLVTGAFYENSHSNCGLPLGTNAIGMNGQVNHKDDTAENNTLTRSAVEKGCNGQVFKNYGLDLPRHQLRTRMRKSVKWKRLPRRIVSLLPSHTEILLEIGVGDRLITITDMCDMPPGVKSKLPVVCSSKLDIASMSSKSLDFEDTCAQCDMDDCTLTSMLIKAGIVSKNIAKLVTLSPKTIEILRRIPQFWSIPAVKRREVDLCEHSHFSFPGPRLVESVEMLAYILHPGVCMKMIKVAMLKFSLPAGQRCRPEELTYHFHCFQ</sequence>
<reference evidence="2" key="3">
    <citation type="submission" date="2020-12" db="UniProtKB">
        <authorList>
            <consortium name="EnsemblPlants"/>
        </authorList>
    </citation>
    <scope>IDENTIFICATION</scope>
</reference>
<evidence type="ECO:0000313" key="2">
    <source>
        <dbReference type="EnsemblPlants" id="Pp3c6_12860V3.1"/>
    </source>
</evidence>
<reference evidence="1 3" key="1">
    <citation type="journal article" date="2008" name="Science">
        <title>The Physcomitrella genome reveals evolutionary insights into the conquest of land by plants.</title>
        <authorList>
            <person name="Rensing S."/>
            <person name="Lang D."/>
            <person name="Zimmer A."/>
            <person name="Terry A."/>
            <person name="Salamov A."/>
            <person name="Shapiro H."/>
            <person name="Nishiyama T."/>
            <person name="Perroud P.-F."/>
            <person name="Lindquist E."/>
            <person name="Kamisugi Y."/>
            <person name="Tanahashi T."/>
            <person name="Sakakibara K."/>
            <person name="Fujita T."/>
            <person name="Oishi K."/>
            <person name="Shin-I T."/>
            <person name="Kuroki Y."/>
            <person name="Toyoda A."/>
            <person name="Suzuki Y."/>
            <person name="Hashimoto A."/>
            <person name="Yamaguchi K."/>
            <person name="Sugano A."/>
            <person name="Kohara Y."/>
            <person name="Fujiyama A."/>
            <person name="Anterola A."/>
            <person name="Aoki S."/>
            <person name="Ashton N."/>
            <person name="Barbazuk W.B."/>
            <person name="Barker E."/>
            <person name="Bennetzen J."/>
            <person name="Bezanilla M."/>
            <person name="Blankenship R."/>
            <person name="Cho S.H."/>
            <person name="Dutcher S."/>
            <person name="Estelle M."/>
            <person name="Fawcett J.A."/>
            <person name="Gundlach H."/>
            <person name="Hanada K."/>
            <person name="Heyl A."/>
            <person name="Hicks K.A."/>
            <person name="Hugh J."/>
            <person name="Lohr M."/>
            <person name="Mayer K."/>
            <person name="Melkozernov A."/>
            <person name="Murata T."/>
            <person name="Nelson D."/>
            <person name="Pils B."/>
            <person name="Prigge M."/>
            <person name="Reiss B."/>
            <person name="Renner T."/>
            <person name="Rombauts S."/>
            <person name="Rushton P."/>
            <person name="Sanderfoot A."/>
            <person name="Schween G."/>
            <person name="Shiu S.-H."/>
            <person name="Stueber K."/>
            <person name="Theodoulou F.L."/>
            <person name="Tu H."/>
            <person name="Van de Peer Y."/>
            <person name="Verrier P.J."/>
            <person name="Waters E."/>
            <person name="Wood A."/>
            <person name="Yang L."/>
            <person name="Cove D."/>
            <person name="Cuming A."/>
            <person name="Hasebe M."/>
            <person name="Lucas S."/>
            <person name="Mishler D.B."/>
            <person name="Reski R."/>
            <person name="Grigoriev I."/>
            <person name="Quatrano R.S."/>
            <person name="Boore J.L."/>
        </authorList>
    </citation>
    <scope>NUCLEOTIDE SEQUENCE [LARGE SCALE GENOMIC DNA]</scope>
    <source>
        <strain evidence="2 3">cv. Gransden 2004</strain>
    </source>
</reference>